<feature type="chain" id="PRO_5042288464" description="Disease resistance R13L4/SHOC-2-like LRR domain-containing protein" evidence="6">
    <location>
        <begin position="24"/>
        <end position="555"/>
    </location>
</feature>
<evidence type="ECO:0000256" key="4">
    <source>
        <dbReference type="ARBA" id="ARBA00023136"/>
    </source>
</evidence>
<organism evidence="8 9">
    <name type="scientific">Acacia crassicarpa</name>
    <name type="common">northern wattle</name>
    <dbReference type="NCBI Taxonomy" id="499986"/>
    <lineage>
        <taxon>Eukaryota</taxon>
        <taxon>Viridiplantae</taxon>
        <taxon>Streptophyta</taxon>
        <taxon>Embryophyta</taxon>
        <taxon>Tracheophyta</taxon>
        <taxon>Spermatophyta</taxon>
        <taxon>Magnoliopsida</taxon>
        <taxon>eudicotyledons</taxon>
        <taxon>Gunneridae</taxon>
        <taxon>Pentapetalae</taxon>
        <taxon>rosids</taxon>
        <taxon>fabids</taxon>
        <taxon>Fabales</taxon>
        <taxon>Fabaceae</taxon>
        <taxon>Caesalpinioideae</taxon>
        <taxon>mimosoid clade</taxon>
        <taxon>Acacieae</taxon>
        <taxon>Acacia</taxon>
    </lineage>
</organism>
<evidence type="ECO:0000259" key="7">
    <source>
        <dbReference type="Pfam" id="PF23598"/>
    </source>
</evidence>
<keyword evidence="2 6" id="KW-0732">Signal</keyword>
<evidence type="ECO:0000256" key="6">
    <source>
        <dbReference type="SAM" id="SignalP"/>
    </source>
</evidence>
<keyword evidence="5" id="KW-0325">Glycoprotein</keyword>
<comment type="subcellular location">
    <subcellularLocation>
        <location evidence="1">Membrane</location>
    </subcellularLocation>
</comment>
<keyword evidence="9" id="KW-1185">Reference proteome</keyword>
<dbReference type="EMBL" id="JAWXYG010000011">
    <property type="protein sequence ID" value="KAK4259713.1"/>
    <property type="molecule type" value="Genomic_DNA"/>
</dbReference>
<protein>
    <recommendedName>
        <fullName evidence="7">Disease resistance R13L4/SHOC-2-like LRR domain-containing protein</fullName>
    </recommendedName>
</protein>
<dbReference type="InterPro" id="IPR001611">
    <property type="entry name" value="Leu-rich_rpt"/>
</dbReference>
<dbReference type="Pfam" id="PF00560">
    <property type="entry name" value="LRR_1"/>
    <property type="match status" value="1"/>
</dbReference>
<dbReference type="InterPro" id="IPR055414">
    <property type="entry name" value="LRR_R13L4/SHOC2-like"/>
</dbReference>
<evidence type="ECO:0000256" key="1">
    <source>
        <dbReference type="ARBA" id="ARBA00004370"/>
    </source>
</evidence>
<gene>
    <name evidence="8" type="ORF">QN277_006018</name>
</gene>
<dbReference type="GO" id="GO:0016020">
    <property type="term" value="C:membrane"/>
    <property type="evidence" value="ECO:0007669"/>
    <property type="project" value="UniProtKB-SubCell"/>
</dbReference>
<dbReference type="FunFam" id="3.80.10.10:FF:000363">
    <property type="entry name" value="Leucine-rich repeat family protein"/>
    <property type="match status" value="1"/>
</dbReference>
<evidence type="ECO:0000256" key="2">
    <source>
        <dbReference type="ARBA" id="ARBA00022729"/>
    </source>
</evidence>
<proteinExistence type="predicted"/>
<name>A0AAE1IYB6_9FABA</name>
<evidence type="ECO:0000313" key="9">
    <source>
        <dbReference type="Proteomes" id="UP001293593"/>
    </source>
</evidence>
<keyword evidence="4" id="KW-0472">Membrane</keyword>
<dbReference type="FunFam" id="3.80.10.10:FF:000542">
    <property type="entry name" value="Leucine-rich repeat protein kinase family protein"/>
    <property type="match status" value="1"/>
</dbReference>
<dbReference type="PANTHER" id="PTHR45974:SF266">
    <property type="entry name" value="LEUCINE-RICH REPEAT RECEPTOR PROTEIN KINASE HPCA1"/>
    <property type="match status" value="1"/>
</dbReference>
<dbReference type="PANTHER" id="PTHR45974">
    <property type="entry name" value="RECEPTOR-LIKE PROTEIN 55"/>
    <property type="match status" value="1"/>
</dbReference>
<dbReference type="AlphaFoldDB" id="A0AAE1IYB6"/>
<evidence type="ECO:0000256" key="5">
    <source>
        <dbReference type="ARBA" id="ARBA00023180"/>
    </source>
</evidence>
<feature type="domain" description="Disease resistance R13L4/SHOC-2-like LRR" evidence="7">
    <location>
        <begin position="77"/>
        <end position="169"/>
    </location>
</feature>
<dbReference type="Pfam" id="PF23598">
    <property type="entry name" value="LRR_14"/>
    <property type="match status" value="1"/>
</dbReference>
<sequence>MDQRNTVVLLPLLLLFHVLFIAAQNSNQDFTALSSLTEFWENKPPSWVGTDPCGGGWDGIGCTKSRVTAIQLLSMNLKGSLTGDIGRLTELRTLDLSYNKGLSGRIPAEIGNLRNLQTLSLVGCDFFGPIPDSLGALNQLTFLALNLNRLSGPIPRTFGNLSNVDWLDIADNQIEGPIPISDEQGPGLDMLLKTEHFHFGNNRLSGQVQPKLFSSNMILKHLLLDNNNLSGNIPDTIGLVKTLTVIRYNHNHMTGEVPSSIRNLTKLTELYLGYNKLNGSMPDLTGLNSLATVDLSNNSFNSPSIPSWASSLPYLTTLTLENTGLQGKIPASLFSQPNIETIIMRNNQLNGTLDVGNYTPNLGLVDLGTNKITDFAQESQQITFNVTLVGNPICLETGADSQRYCTNSQNSITYSTVPNNCIPPSCSSNMVSSPNCKCALPYTGALTSRALGFSNFRNISYFKDLEHGLLATFQSHNLPVDSVSLSNPLWNSSSGYFRLNLNVFPSQSQRFNRTGVVSISFVLSNQIYKAPAFFTPYYFSSSSSYDFSAGDLMST</sequence>
<evidence type="ECO:0000313" key="8">
    <source>
        <dbReference type="EMBL" id="KAK4259713.1"/>
    </source>
</evidence>
<dbReference type="InterPro" id="IPR032675">
    <property type="entry name" value="LRR_dom_sf"/>
</dbReference>
<dbReference type="Gene3D" id="3.80.10.10">
    <property type="entry name" value="Ribonuclease Inhibitor"/>
    <property type="match status" value="2"/>
</dbReference>
<reference evidence="8" key="1">
    <citation type="submission" date="2023-10" db="EMBL/GenBank/DDBJ databases">
        <title>Chromosome-level genome of the transformable northern wattle, Acacia crassicarpa.</title>
        <authorList>
            <person name="Massaro I."/>
            <person name="Sinha N.R."/>
            <person name="Poethig S."/>
            <person name="Leichty A.R."/>
        </authorList>
    </citation>
    <scope>NUCLEOTIDE SEQUENCE</scope>
    <source>
        <strain evidence="8">Acra3RX</strain>
        <tissue evidence="8">Leaf</tissue>
    </source>
</reference>
<dbReference type="SUPFAM" id="SSF52058">
    <property type="entry name" value="L domain-like"/>
    <property type="match status" value="1"/>
</dbReference>
<dbReference type="Proteomes" id="UP001293593">
    <property type="component" value="Unassembled WGS sequence"/>
</dbReference>
<comment type="caution">
    <text evidence="8">The sequence shown here is derived from an EMBL/GenBank/DDBJ whole genome shotgun (WGS) entry which is preliminary data.</text>
</comment>
<evidence type="ECO:0000256" key="3">
    <source>
        <dbReference type="ARBA" id="ARBA00022737"/>
    </source>
</evidence>
<feature type="signal peptide" evidence="6">
    <location>
        <begin position="1"/>
        <end position="23"/>
    </location>
</feature>
<keyword evidence="3" id="KW-0677">Repeat</keyword>
<accession>A0AAE1IYB6</accession>